<reference evidence="5" key="1">
    <citation type="journal article" date="2014" name="Int. J. Syst. Evol. Microbiol.">
        <title>Complete genome sequence of Corynebacterium casei LMG S-19264T (=DSM 44701T), isolated from a smear-ripened cheese.</title>
        <authorList>
            <consortium name="US DOE Joint Genome Institute (JGI-PGF)"/>
            <person name="Walter F."/>
            <person name="Albersmeier A."/>
            <person name="Kalinowski J."/>
            <person name="Ruckert C."/>
        </authorList>
    </citation>
    <scope>NUCLEOTIDE SEQUENCE</scope>
    <source>
        <strain evidence="5">CGMCC 4.7299</strain>
    </source>
</reference>
<protein>
    <submittedName>
        <fullName evidence="5">AraC family transcriptional regulator</fullName>
    </submittedName>
</protein>
<dbReference type="RefSeq" id="WP_189078795.1">
    <property type="nucleotide sequence ID" value="NZ_BMMX01000005.1"/>
</dbReference>
<dbReference type="AlphaFoldDB" id="A0A8J3BYZ4"/>
<organism evidence="5 6">
    <name type="scientific">Mangrovihabitans endophyticus</name>
    <dbReference type="NCBI Taxonomy" id="1751298"/>
    <lineage>
        <taxon>Bacteria</taxon>
        <taxon>Bacillati</taxon>
        <taxon>Actinomycetota</taxon>
        <taxon>Actinomycetes</taxon>
        <taxon>Micromonosporales</taxon>
        <taxon>Micromonosporaceae</taxon>
        <taxon>Mangrovihabitans</taxon>
    </lineage>
</organism>
<dbReference type="Gene3D" id="1.10.10.60">
    <property type="entry name" value="Homeodomain-like"/>
    <property type="match status" value="1"/>
</dbReference>
<dbReference type="Proteomes" id="UP000656042">
    <property type="component" value="Unassembled WGS sequence"/>
</dbReference>
<dbReference type="GO" id="GO:0043565">
    <property type="term" value="F:sequence-specific DNA binding"/>
    <property type="evidence" value="ECO:0007669"/>
    <property type="project" value="InterPro"/>
</dbReference>
<dbReference type="Pfam" id="PF20240">
    <property type="entry name" value="DUF6597"/>
    <property type="match status" value="1"/>
</dbReference>
<comment type="caution">
    <text evidence="5">The sequence shown here is derived from an EMBL/GenBank/DDBJ whole genome shotgun (WGS) entry which is preliminary data.</text>
</comment>
<keyword evidence="2" id="KW-0238">DNA-binding</keyword>
<gene>
    <name evidence="5" type="ORF">GCM10012284_19530</name>
</gene>
<keyword evidence="3" id="KW-0804">Transcription</keyword>
<dbReference type="InterPro" id="IPR009057">
    <property type="entry name" value="Homeodomain-like_sf"/>
</dbReference>
<proteinExistence type="predicted"/>
<feature type="domain" description="HTH araC/xylS-type" evidence="4">
    <location>
        <begin position="164"/>
        <end position="263"/>
    </location>
</feature>
<dbReference type="SMART" id="SM00342">
    <property type="entry name" value="HTH_ARAC"/>
    <property type="match status" value="1"/>
</dbReference>
<dbReference type="InterPro" id="IPR018060">
    <property type="entry name" value="HTH_AraC"/>
</dbReference>
<dbReference type="GO" id="GO:0003700">
    <property type="term" value="F:DNA-binding transcription factor activity"/>
    <property type="evidence" value="ECO:0007669"/>
    <property type="project" value="InterPro"/>
</dbReference>
<sequence>MAVREFVRSRPSPALRPLVGWYTGYREAGVPPRIHRGLPSPYLTLIITLDDPVVIAAHPDASQPPGRYPTLIGGLHRRPALIAHQGRQSGIQVAVHPLGCRHLFGLPAAELVDLDLDFAAVAGEREVATMRDELVAARGWPQRFAVLDRHLCQRRDDQRPGVDTGVTHAYRRILATGGRVRIGSLAAETGWSARHLNNRFRAETGMRLKETARTARFDTARRLLATGSGIGRAAADAGYSDQAHLTREFRDFAGCTPTRWWSEEVGFLQDSGLPGDEDR</sequence>
<dbReference type="PANTHER" id="PTHR46796">
    <property type="entry name" value="HTH-TYPE TRANSCRIPTIONAL ACTIVATOR RHAS-RELATED"/>
    <property type="match status" value="1"/>
</dbReference>
<dbReference type="InterPro" id="IPR046532">
    <property type="entry name" value="DUF6597"/>
</dbReference>
<dbReference type="PANTHER" id="PTHR46796:SF15">
    <property type="entry name" value="BLL1074 PROTEIN"/>
    <property type="match status" value="1"/>
</dbReference>
<dbReference type="InterPro" id="IPR050204">
    <property type="entry name" value="AraC_XylS_family_regulators"/>
</dbReference>
<accession>A0A8J3BYZ4</accession>
<evidence type="ECO:0000259" key="4">
    <source>
        <dbReference type="PROSITE" id="PS01124"/>
    </source>
</evidence>
<evidence type="ECO:0000313" key="6">
    <source>
        <dbReference type="Proteomes" id="UP000656042"/>
    </source>
</evidence>
<dbReference type="EMBL" id="BMMX01000005">
    <property type="protein sequence ID" value="GGK85370.1"/>
    <property type="molecule type" value="Genomic_DNA"/>
</dbReference>
<evidence type="ECO:0000256" key="2">
    <source>
        <dbReference type="ARBA" id="ARBA00023125"/>
    </source>
</evidence>
<dbReference type="Pfam" id="PF12833">
    <property type="entry name" value="HTH_18"/>
    <property type="match status" value="1"/>
</dbReference>
<name>A0A8J3BYZ4_9ACTN</name>
<keyword evidence="6" id="KW-1185">Reference proteome</keyword>
<evidence type="ECO:0000313" key="5">
    <source>
        <dbReference type="EMBL" id="GGK85370.1"/>
    </source>
</evidence>
<keyword evidence="1" id="KW-0805">Transcription regulation</keyword>
<evidence type="ECO:0000256" key="1">
    <source>
        <dbReference type="ARBA" id="ARBA00023015"/>
    </source>
</evidence>
<evidence type="ECO:0000256" key="3">
    <source>
        <dbReference type="ARBA" id="ARBA00023163"/>
    </source>
</evidence>
<dbReference type="SUPFAM" id="SSF46689">
    <property type="entry name" value="Homeodomain-like"/>
    <property type="match status" value="1"/>
</dbReference>
<dbReference type="PROSITE" id="PS01124">
    <property type="entry name" value="HTH_ARAC_FAMILY_2"/>
    <property type="match status" value="1"/>
</dbReference>
<reference evidence="5" key="2">
    <citation type="submission" date="2020-09" db="EMBL/GenBank/DDBJ databases">
        <authorList>
            <person name="Sun Q."/>
            <person name="Zhou Y."/>
        </authorList>
    </citation>
    <scope>NUCLEOTIDE SEQUENCE</scope>
    <source>
        <strain evidence="5">CGMCC 4.7299</strain>
    </source>
</reference>